<proteinExistence type="predicted"/>
<organism evidence="1 2">
    <name type="scientific">Bacteroides nordii</name>
    <dbReference type="NCBI Taxonomy" id="291645"/>
    <lineage>
        <taxon>Bacteria</taxon>
        <taxon>Pseudomonadati</taxon>
        <taxon>Bacteroidota</taxon>
        <taxon>Bacteroidia</taxon>
        <taxon>Bacteroidales</taxon>
        <taxon>Bacteroidaceae</taxon>
        <taxon>Bacteroides</taxon>
    </lineage>
</organism>
<protein>
    <submittedName>
        <fullName evidence="1">Uncharacterized protein</fullName>
    </submittedName>
</protein>
<dbReference type="EMBL" id="QSGO01000020">
    <property type="protein sequence ID" value="RHB31872.1"/>
    <property type="molecule type" value="Genomic_DNA"/>
</dbReference>
<comment type="caution">
    <text evidence="1">The sequence shown here is derived from an EMBL/GenBank/DDBJ whole genome shotgun (WGS) entry which is preliminary data.</text>
</comment>
<dbReference type="Proteomes" id="UP000284379">
    <property type="component" value="Unassembled WGS sequence"/>
</dbReference>
<gene>
    <name evidence="1" type="ORF">DW888_17220</name>
</gene>
<dbReference type="AlphaFoldDB" id="A0A413VE08"/>
<name>A0A413VE08_9BACE</name>
<evidence type="ECO:0000313" key="2">
    <source>
        <dbReference type="Proteomes" id="UP000284379"/>
    </source>
</evidence>
<accession>A0A413VE08</accession>
<reference evidence="1 2" key="1">
    <citation type="submission" date="2018-08" db="EMBL/GenBank/DDBJ databases">
        <title>A genome reference for cultivated species of the human gut microbiota.</title>
        <authorList>
            <person name="Zou Y."/>
            <person name="Xue W."/>
            <person name="Luo G."/>
        </authorList>
    </citation>
    <scope>NUCLEOTIDE SEQUENCE [LARGE SCALE GENOMIC DNA]</scope>
    <source>
        <strain evidence="1 2">AM40-30BH</strain>
    </source>
</reference>
<evidence type="ECO:0000313" key="1">
    <source>
        <dbReference type="EMBL" id="RHB31872.1"/>
    </source>
</evidence>
<sequence length="82" mass="9881">MFVLSLLSYKFRTKTAKTSFIYYKQAVYTVYTLIGHLWNFTVNCRIYPQFRLLDHKSREICLKQNNLSLTFVFYMLHVTKPS</sequence>